<reference evidence="1" key="2">
    <citation type="journal article" date="2024" name="Plant">
        <title>Genomic evolution and insights into agronomic trait innovations of Sesamum species.</title>
        <authorList>
            <person name="Miao H."/>
            <person name="Wang L."/>
            <person name="Qu L."/>
            <person name="Liu H."/>
            <person name="Sun Y."/>
            <person name="Le M."/>
            <person name="Wang Q."/>
            <person name="Wei S."/>
            <person name="Zheng Y."/>
            <person name="Lin W."/>
            <person name="Duan Y."/>
            <person name="Cao H."/>
            <person name="Xiong S."/>
            <person name="Wang X."/>
            <person name="Wei L."/>
            <person name="Li C."/>
            <person name="Ma Q."/>
            <person name="Ju M."/>
            <person name="Zhao R."/>
            <person name="Li G."/>
            <person name="Mu C."/>
            <person name="Tian Q."/>
            <person name="Mei H."/>
            <person name="Zhang T."/>
            <person name="Gao T."/>
            <person name="Zhang H."/>
        </authorList>
    </citation>
    <scope>NUCLEOTIDE SEQUENCE</scope>
    <source>
        <strain evidence="1">KEN1</strain>
    </source>
</reference>
<name>A0AAW2UHB3_9LAMI</name>
<accession>A0AAW2UHB3</accession>
<comment type="caution">
    <text evidence="1">The sequence shown here is derived from an EMBL/GenBank/DDBJ whole genome shotgun (WGS) entry which is preliminary data.</text>
</comment>
<protein>
    <submittedName>
        <fullName evidence="1">Uncharacterized protein</fullName>
    </submittedName>
</protein>
<dbReference type="EMBL" id="JACGWN010000012">
    <property type="protein sequence ID" value="KAL0416255.1"/>
    <property type="molecule type" value="Genomic_DNA"/>
</dbReference>
<organism evidence="1">
    <name type="scientific">Sesamum latifolium</name>
    <dbReference type="NCBI Taxonomy" id="2727402"/>
    <lineage>
        <taxon>Eukaryota</taxon>
        <taxon>Viridiplantae</taxon>
        <taxon>Streptophyta</taxon>
        <taxon>Embryophyta</taxon>
        <taxon>Tracheophyta</taxon>
        <taxon>Spermatophyta</taxon>
        <taxon>Magnoliopsida</taxon>
        <taxon>eudicotyledons</taxon>
        <taxon>Gunneridae</taxon>
        <taxon>Pentapetalae</taxon>
        <taxon>asterids</taxon>
        <taxon>lamiids</taxon>
        <taxon>Lamiales</taxon>
        <taxon>Pedaliaceae</taxon>
        <taxon>Sesamum</taxon>
    </lineage>
</organism>
<evidence type="ECO:0000313" key="1">
    <source>
        <dbReference type="EMBL" id="KAL0416255.1"/>
    </source>
</evidence>
<reference evidence="1" key="1">
    <citation type="submission" date="2020-06" db="EMBL/GenBank/DDBJ databases">
        <authorList>
            <person name="Li T."/>
            <person name="Hu X."/>
            <person name="Zhang T."/>
            <person name="Song X."/>
            <person name="Zhang H."/>
            <person name="Dai N."/>
            <person name="Sheng W."/>
            <person name="Hou X."/>
            <person name="Wei L."/>
        </authorList>
    </citation>
    <scope>NUCLEOTIDE SEQUENCE</scope>
    <source>
        <strain evidence="1">KEN1</strain>
        <tissue evidence="1">Leaf</tissue>
    </source>
</reference>
<proteinExistence type="predicted"/>
<dbReference type="AlphaFoldDB" id="A0AAW2UHB3"/>
<gene>
    <name evidence="1" type="ORF">Slati_3457400</name>
</gene>
<sequence length="135" mass="14807">MVASKYVLGMFSSKPPPSQLLKLRCIQLRGGIRVVFLFGTLPSDHTTSKLEYKTRLGLGIIIVRLEASIAIAFQYQFTTTLNQEHIFSPLQVLKSALDRILERLPGACLISAHYAQSVGDIGLGTLDNILNASYG</sequence>